<feature type="domain" description="TRPM-like" evidence="7">
    <location>
        <begin position="521"/>
        <end position="634"/>
    </location>
</feature>
<evidence type="ECO:0000256" key="6">
    <source>
        <dbReference type="SAM" id="Phobius"/>
    </source>
</evidence>
<comment type="subcellular location">
    <subcellularLocation>
        <location evidence="1">Membrane</location>
        <topology evidence="1">Multi-pass membrane protein</topology>
    </subcellularLocation>
</comment>
<dbReference type="Proteomes" id="UP000492821">
    <property type="component" value="Unassembled WGS sequence"/>
</dbReference>
<dbReference type="GO" id="GO:0005886">
    <property type="term" value="C:plasma membrane"/>
    <property type="evidence" value="ECO:0007669"/>
    <property type="project" value="TreeGrafter"/>
</dbReference>
<accession>A0A7E4VG07</accession>
<dbReference type="InterPro" id="IPR057366">
    <property type="entry name" value="TRPM-like"/>
</dbReference>
<feature type="region of interest" description="Disordered" evidence="5">
    <location>
        <begin position="1"/>
        <end position="21"/>
    </location>
</feature>
<dbReference type="WBParaSite" id="Pan_g20340.t1">
    <property type="protein sequence ID" value="Pan_g20340.t1"/>
    <property type="gene ID" value="Pan_g20340"/>
</dbReference>
<protein>
    <submittedName>
        <fullName evidence="9">ANK_REP_REGION domain-containing protein</fullName>
    </submittedName>
</protein>
<feature type="transmembrane region" description="Helical" evidence="6">
    <location>
        <begin position="827"/>
        <end position="845"/>
    </location>
</feature>
<feature type="transmembrane region" description="Helical" evidence="6">
    <location>
        <begin position="1056"/>
        <end position="1078"/>
    </location>
</feature>
<sequence>MSTSCIEDPGDNSDSVIELEESPRSSKVDNYVFEDRIAIFVEPTSETFGGTQMCPAIFVPNNAAISTAVKHIYSRLSASAAVLDQGIPNVLISMVSSNTVLSADAKVKISSGLGRIVGHCGLWLITSGEQNDSLAALCSSIVKSSLTNIDNSEETLIIAVNSSDVAYRSQSSLSRRKAIAMADTSVNTYYFVMNQQKLSQKQKLEFRAQTAVKFANPPPALLIGVPVEPSAASLAQTPTGAVSPAIILPNSVKHDCRPLPVALFCSTLLASVFELRTYLECGVPVVVIQDASDLCALLRTCQIFYRSANFCHENFVLWLQSELRTIMAEETDVEFTPQEASVVICQCLAVAMGDHCLLSFITTDELDRLPEHIVELFMRSASSNEEYRQTLSLAVKLNVPSVIRNVRVANLFNDDQFEGILVSALCRDSRINVVDALMDNHSHLHVSPQLLMRLLDASADVDFFHTVVVGQCLGYSERLQTFAEEFANELNDLLVELSGGFTNLFPVDYFTQPNVSKDRAKTAQILSFWALFLNRPELVKCIWAHSPEPLPLALILARVSRSLALEAHEFFFYEEKLLDLSNWMTKAAYTLLDQAYKSAPRPTYQTLCRPLHNFNNLTLSTLAFETNSKEFISHECCQRWVLRQFYGNLQIDELLNWVIPKWLKIVLSALLVLPIRLFASVRPPIFEYSHAIPELTQTQKQMSPTVALLESGRPTRRIRASSTHSMYSARSYALNRDETSAPSRDERSTFSAAQTAIPLGIETPRSVMTSGLHVVNETEMDSLMQNEKTKPSAPRNFPDYANRKRVLKKSNQPATLGEFYTTPIVKYWLSLVFRVAYLLFMAYSVSLPGCGNVNYDLILLGWTLMWLIESLWVIHRRTRHMKLSHMPWALFDIVVVSLFFTVLITLEVRGRYLNSFAPFFSAYSVKVIWACLLLYQCYATLFIYIPLSELLGPLMVRVKLMVLRDFMYFLILVALLVISSAIAVKAIVYPDKPANFEEVKNALSWAWLSLFTTDLSGIHQTKECKASLLPRRSLDYCASIGGLANHNCPSDGPASYWMIIEYLIVLKLIAWPLLFALFAKTAKEIDDEAQQIWRYQLYGLATDMSLRPFLPPPLTPLFFIGICCSRRLTFTSTDHPDVHRSFRKFDSSPSSPGKYSVVYQNPSVPSQKHDPTKYFYCQAALDFWRNVNTVTETTINRKLNSLSKELREKLQHLIISSNFGNLAQQNAKREAWFEGYDETSRRVHVNDDYRSWNILLPDYCPSTYSKPTVEFPVEVQKFVDHTTAHHLAELCKQWRQRKLHDLLIGDKTSHLRLSTTGLPLNPSGRTGLIGRGNLVKFGPNNVQFYVIIARPKDQLCVLVSAASEDLPNKSRYDYNRADDFLSCILINAGVPDSSAQILSTKGHLTVGQVDNNVAHVCTKLLPSSDDTDNAWTEADVWAINLTAPSDYRILPQVLTAEFTWSPISKRLAKAESRKFVEDALSVFGIA</sequence>
<dbReference type="Pfam" id="PF25508">
    <property type="entry name" value="TRPM2"/>
    <property type="match status" value="1"/>
</dbReference>
<feature type="transmembrane region" description="Helical" evidence="6">
    <location>
        <begin position="926"/>
        <end position="945"/>
    </location>
</feature>
<dbReference type="GO" id="GO:0030001">
    <property type="term" value="P:metal ion transport"/>
    <property type="evidence" value="ECO:0007669"/>
    <property type="project" value="TreeGrafter"/>
</dbReference>
<name>A0A7E4VG07_PANRE</name>
<reference evidence="8" key="1">
    <citation type="journal article" date="2013" name="Genetics">
        <title>The draft genome and transcriptome of Panagrellus redivivus are shaped by the harsh demands of a free-living lifestyle.</title>
        <authorList>
            <person name="Srinivasan J."/>
            <person name="Dillman A.R."/>
            <person name="Macchietto M.G."/>
            <person name="Heikkinen L."/>
            <person name="Lakso M."/>
            <person name="Fracchia K.M."/>
            <person name="Antoshechkin I."/>
            <person name="Mortazavi A."/>
            <person name="Wong G."/>
            <person name="Sternberg P.W."/>
        </authorList>
    </citation>
    <scope>NUCLEOTIDE SEQUENCE [LARGE SCALE GENOMIC DNA]</scope>
    <source>
        <strain evidence="8">MT8872</strain>
    </source>
</reference>
<evidence type="ECO:0000259" key="7">
    <source>
        <dbReference type="Pfam" id="PF25508"/>
    </source>
</evidence>
<evidence type="ECO:0000256" key="1">
    <source>
        <dbReference type="ARBA" id="ARBA00004141"/>
    </source>
</evidence>
<feature type="transmembrane region" description="Helical" evidence="6">
    <location>
        <begin position="886"/>
        <end position="906"/>
    </location>
</feature>
<evidence type="ECO:0000256" key="5">
    <source>
        <dbReference type="SAM" id="MobiDB-lite"/>
    </source>
</evidence>
<dbReference type="PANTHER" id="PTHR13800">
    <property type="entry name" value="TRANSIENT RECEPTOR POTENTIAL CATION CHANNEL, SUBFAMILY M, MEMBER 6"/>
    <property type="match status" value="1"/>
</dbReference>
<proteinExistence type="predicted"/>
<dbReference type="Pfam" id="PF25969">
    <property type="entry name" value="NUDT9_N"/>
    <property type="match status" value="1"/>
</dbReference>
<keyword evidence="8" id="KW-1185">Reference proteome</keyword>
<evidence type="ECO:0000313" key="9">
    <source>
        <dbReference type="WBParaSite" id="Pan_g20340.t1"/>
    </source>
</evidence>
<dbReference type="GO" id="GO:0005261">
    <property type="term" value="F:monoatomic cation channel activity"/>
    <property type="evidence" value="ECO:0007669"/>
    <property type="project" value="TreeGrafter"/>
</dbReference>
<keyword evidence="3 6" id="KW-1133">Transmembrane helix</keyword>
<evidence type="ECO:0000256" key="2">
    <source>
        <dbReference type="ARBA" id="ARBA00022692"/>
    </source>
</evidence>
<dbReference type="PANTHER" id="PTHR13800:SF41">
    <property type="entry name" value="PROTEIN CED-11"/>
    <property type="match status" value="1"/>
</dbReference>
<dbReference type="InterPro" id="IPR050927">
    <property type="entry name" value="TRPM"/>
</dbReference>
<reference evidence="9" key="2">
    <citation type="submission" date="2020-10" db="UniProtKB">
        <authorList>
            <consortium name="WormBaseParasite"/>
        </authorList>
    </citation>
    <scope>IDENTIFICATION</scope>
</reference>
<keyword evidence="2 6" id="KW-0812">Transmembrane</keyword>
<evidence type="ECO:0000256" key="3">
    <source>
        <dbReference type="ARBA" id="ARBA00022989"/>
    </source>
</evidence>
<organism evidence="8 9">
    <name type="scientific">Panagrellus redivivus</name>
    <name type="common">Microworm</name>
    <dbReference type="NCBI Taxonomy" id="6233"/>
    <lineage>
        <taxon>Eukaryota</taxon>
        <taxon>Metazoa</taxon>
        <taxon>Ecdysozoa</taxon>
        <taxon>Nematoda</taxon>
        <taxon>Chromadorea</taxon>
        <taxon>Rhabditida</taxon>
        <taxon>Tylenchina</taxon>
        <taxon>Panagrolaimomorpha</taxon>
        <taxon>Panagrolaimoidea</taxon>
        <taxon>Panagrolaimidae</taxon>
        <taxon>Panagrellus</taxon>
    </lineage>
</organism>
<evidence type="ECO:0000313" key="8">
    <source>
        <dbReference type="Proteomes" id="UP000492821"/>
    </source>
</evidence>
<feature type="transmembrane region" description="Helical" evidence="6">
    <location>
        <begin position="966"/>
        <end position="988"/>
    </location>
</feature>
<keyword evidence="4 6" id="KW-0472">Membrane</keyword>
<feature type="transmembrane region" description="Helical" evidence="6">
    <location>
        <begin position="857"/>
        <end position="874"/>
    </location>
</feature>
<evidence type="ECO:0000256" key="4">
    <source>
        <dbReference type="ARBA" id="ARBA00023136"/>
    </source>
</evidence>